<reference evidence="1 2" key="1">
    <citation type="submission" date="2010-03" db="EMBL/GenBank/DDBJ databases">
        <title>Complete sequence of Sideroxydans lithotrophicus ES-1.</title>
        <authorList>
            <consortium name="US DOE Joint Genome Institute"/>
            <person name="Lucas S."/>
            <person name="Copeland A."/>
            <person name="Lapidus A."/>
            <person name="Cheng J.-F."/>
            <person name="Bruce D."/>
            <person name="Goodwin L."/>
            <person name="Pitluck S."/>
            <person name="Munk A.C."/>
            <person name="Detter J.C."/>
            <person name="Han C."/>
            <person name="Tapia R."/>
            <person name="Larimer F."/>
            <person name="Land M."/>
            <person name="Hauser L."/>
            <person name="Kyrpides N."/>
            <person name="Ivanova N."/>
            <person name="Emerson D."/>
            <person name="Woyke T."/>
        </authorList>
    </citation>
    <scope>NUCLEOTIDE SEQUENCE [LARGE SCALE GENOMIC DNA]</scope>
    <source>
        <strain evidence="1 2">ES-1</strain>
    </source>
</reference>
<proteinExistence type="predicted"/>
<dbReference type="RefSeq" id="WP_013028342.1">
    <property type="nucleotide sequence ID" value="NC_013959.1"/>
</dbReference>
<dbReference type="Proteomes" id="UP000001625">
    <property type="component" value="Chromosome"/>
</dbReference>
<protein>
    <recommendedName>
        <fullName evidence="3">DUF1566 domain-containing protein</fullName>
    </recommendedName>
</protein>
<gene>
    <name evidence="1" type="ordered locus">Slit_0201</name>
</gene>
<keyword evidence="2" id="KW-1185">Reference proteome</keyword>
<dbReference type="HOGENOM" id="CLU_139007_0_0_4"/>
<dbReference type="AlphaFoldDB" id="D5CUA8"/>
<dbReference type="STRING" id="580332.Slit_0201"/>
<organism evidence="1 2">
    <name type="scientific">Sideroxydans lithotrophicus (strain ES-1)</name>
    <dbReference type="NCBI Taxonomy" id="580332"/>
    <lineage>
        <taxon>Bacteria</taxon>
        <taxon>Pseudomonadati</taxon>
        <taxon>Pseudomonadota</taxon>
        <taxon>Betaproteobacteria</taxon>
        <taxon>Nitrosomonadales</taxon>
        <taxon>Gallionellaceae</taxon>
        <taxon>Sideroxydans</taxon>
    </lineage>
</organism>
<name>D5CUA8_SIDLE</name>
<dbReference type="KEGG" id="slt:Slit_0201"/>
<dbReference type="EMBL" id="CP001965">
    <property type="protein sequence ID" value="ADE10443.1"/>
    <property type="molecule type" value="Genomic_DNA"/>
</dbReference>
<accession>D5CUA8</accession>
<evidence type="ECO:0008006" key="3">
    <source>
        <dbReference type="Google" id="ProtNLM"/>
    </source>
</evidence>
<dbReference type="OrthoDB" id="7349818at2"/>
<sequence>MSNAKKEFLETLLQAGEQYAGLLLGKNGDPDQHIILRPGEAQAVNWDDARKFATDTGGELPTRREQALLFANSPEAFTPNWYWSGEQRSAGSAWFQGFDDGTQYWVFTDGKCRAVAVRRSVAI</sequence>
<evidence type="ECO:0000313" key="1">
    <source>
        <dbReference type="EMBL" id="ADE10443.1"/>
    </source>
</evidence>
<evidence type="ECO:0000313" key="2">
    <source>
        <dbReference type="Proteomes" id="UP000001625"/>
    </source>
</evidence>